<reference evidence="3" key="1">
    <citation type="submission" date="2018-05" db="EMBL/GenBank/DDBJ databases">
        <title>Complete Genome Sequence of Methylobacterium sp. 17SD2-17.</title>
        <authorList>
            <person name="Srinivasan S."/>
        </authorList>
    </citation>
    <scope>NUCLEOTIDE SEQUENCE [LARGE SCALE GENOMIC DNA]</scope>
    <source>
        <strain evidence="3">17SD2-17</strain>
    </source>
</reference>
<dbReference type="EMBL" id="CP029550">
    <property type="protein sequence ID" value="AWN42766.1"/>
    <property type="molecule type" value="Genomic_DNA"/>
</dbReference>
<accession>A0A2U8WBS1</accession>
<protein>
    <submittedName>
        <fullName evidence="2">Uncharacterized protein</fullName>
    </submittedName>
</protein>
<keyword evidence="1" id="KW-0812">Transmembrane</keyword>
<dbReference type="KEGG" id="mets:DK389_22510"/>
<evidence type="ECO:0000313" key="3">
    <source>
        <dbReference type="Proteomes" id="UP000245926"/>
    </source>
</evidence>
<name>A0A2U8WBS1_9HYPH</name>
<keyword evidence="3" id="KW-1185">Reference proteome</keyword>
<evidence type="ECO:0000256" key="1">
    <source>
        <dbReference type="SAM" id="Phobius"/>
    </source>
</evidence>
<evidence type="ECO:0000313" key="2">
    <source>
        <dbReference type="EMBL" id="AWN42766.1"/>
    </source>
</evidence>
<proteinExistence type="predicted"/>
<dbReference type="RefSeq" id="WP_109892936.1">
    <property type="nucleotide sequence ID" value="NZ_CP029550.1"/>
</dbReference>
<gene>
    <name evidence="2" type="ORF">DK389_22510</name>
</gene>
<keyword evidence="1" id="KW-1133">Transmembrane helix</keyword>
<feature type="transmembrane region" description="Helical" evidence="1">
    <location>
        <begin position="6"/>
        <end position="23"/>
    </location>
</feature>
<keyword evidence="1" id="KW-0472">Membrane</keyword>
<dbReference type="AlphaFoldDB" id="A0A2U8WBS1"/>
<organism evidence="2 3">
    <name type="scientific">Methylobacterium durans</name>
    <dbReference type="NCBI Taxonomy" id="2202825"/>
    <lineage>
        <taxon>Bacteria</taxon>
        <taxon>Pseudomonadati</taxon>
        <taxon>Pseudomonadota</taxon>
        <taxon>Alphaproteobacteria</taxon>
        <taxon>Hyphomicrobiales</taxon>
        <taxon>Methylobacteriaceae</taxon>
        <taxon>Methylobacterium</taxon>
    </lineage>
</organism>
<sequence length="71" mass="7483">MTPSPGVIEAAAFTVGCALIHALREHADRVTRALFATLVAVTLVFVTIDSLTFDHTDASGYDLLGALRQGP</sequence>
<feature type="transmembrane region" description="Helical" evidence="1">
    <location>
        <begin position="30"/>
        <end position="48"/>
    </location>
</feature>
<dbReference type="Proteomes" id="UP000245926">
    <property type="component" value="Chromosome"/>
</dbReference>